<evidence type="ECO:0000256" key="1">
    <source>
        <dbReference type="SAM" id="MobiDB-lite"/>
    </source>
</evidence>
<dbReference type="GO" id="GO:0000340">
    <property type="term" value="F:RNA 7-methylguanosine cap binding"/>
    <property type="evidence" value="ECO:0007669"/>
    <property type="project" value="InterPro"/>
</dbReference>
<feature type="region of interest" description="Disordered" evidence="1">
    <location>
        <begin position="55"/>
        <end position="81"/>
    </location>
</feature>
<dbReference type="OrthoDB" id="422106at2759"/>
<dbReference type="Pfam" id="PF10309">
    <property type="entry name" value="NCBP3"/>
    <property type="match status" value="1"/>
</dbReference>
<dbReference type="RefSeq" id="XP_027610098.1">
    <property type="nucleotide sequence ID" value="XM_027754297.1"/>
</dbReference>
<dbReference type="PANTHER" id="PTHR16291">
    <property type="entry name" value="NUCLEAR CAP-BINDING PROTEIN SUBUNIT 3"/>
    <property type="match status" value="1"/>
</dbReference>
<feature type="region of interest" description="Disordered" evidence="1">
    <location>
        <begin position="209"/>
        <end position="366"/>
    </location>
</feature>
<evidence type="ECO:0008006" key="4">
    <source>
        <dbReference type="Google" id="ProtNLM"/>
    </source>
</evidence>
<name>A0A401GAK2_9APHY</name>
<organism evidence="2 3">
    <name type="scientific">Sparassis crispa</name>
    <dbReference type="NCBI Taxonomy" id="139825"/>
    <lineage>
        <taxon>Eukaryota</taxon>
        <taxon>Fungi</taxon>
        <taxon>Dikarya</taxon>
        <taxon>Basidiomycota</taxon>
        <taxon>Agaricomycotina</taxon>
        <taxon>Agaricomycetes</taxon>
        <taxon>Polyporales</taxon>
        <taxon>Sparassidaceae</taxon>
        <taxon>Sparassis</taxon>
    </lineage>
</organism>
<dbReference type="EMBL" id="BFAD01000002">
    <property type="protein sequence ID" value="GBE79185.1"/>
    <property type="molecule type" value="Genomic_DNA"/>
</dbReference>
<keyword evidence="3" id="KW-1185">Reference proteome</keyword>
<dbReference type="GeneID" id="38776102"/>
<feature type="compositionally biased region" description="Basic and acidic residues" evidence="1">
    <location>
        <begin position="318"/>
        <end position="340"/>
    </location>
</feature>
<dbReference type="InParanoid" id="A0A401GAK2"/>
<dbReference type="InterPro" id="IPR019416">
    <property type="entry name" value="NCBP3"/>
</dbReference>
<feature type="compositionally biased region" description="Acidic residues" evidence="1">
    <location>
        <begin position="251"/>
        <end position="264"/>
    </location>
</feature>
<proteinExistence type="predicted"/>
<sequence>MDTSPDATDTTAELLSYDDVPYSEQLPAQPTADPSHPQLADRIGNTKVYLLSETSGARVGKRKHGSEEEATNVEDDVSMGDGSPYRENAILFHGTPISHLPTSNIFAYATHFDAHPMALEWIDDTTCILVFPSKPSARLAHRRLAKSIAEEPSTQDGSVTAKPFPVALWPPRDRINKSLGQSEGLKGAIRMRWATTEDVKKRGAKNKSEFYKTYGREGHPGGARESEREEGQPSKRRKSDYKESVERAQLDDDLDAFLAEEDAPSPEPPSPPSKMRSDYIGSDGRTLLERTSMIRAHPDTLASRIMAPLPRRGRSRRGGREQEESDSRSRGERLGEGDRRSRGRRRSQKTEQDLDDELDAFLNEKD</sequence>
<evidence type="ECO:0000313" key="3">
    <source>
        <dbReference type="Proteomes" id="UP000287166"/>
    </source>
</evidence>
<accession>A0A401GAK2</accession>
<gene>
    <name evidence="2" type="ORF">SCP_0203820</name>
</gene>
<dbReference type="GO" id="GO:0003729">
    <property type="term" value="F:mRNA binding"/>
    <property type="evidence" value="ECO:0007669"/>
    <property type="project" value="InterPro"/>
</dbReference>
<feature type="compositionally biased region" description="Basic and acidic residues" evidence="1">
    <location>
        <begin position="240"/>
        <end position="250"/>
    </location>
</feature>
<dbReference type="PANTHER" id="PTHR16291:SF0">
    <property type="entry name" value="NUCLEAR CAP-BINDING PROTEIN SUBUNIT 3"/>
    <property type="match status" value="1"/>
</dbReference>
<dbReference type="Proteomes" id="UP000287166">
    <property type="component" value="Unassembled WGS sequence"/>
</dbReference>
<dbReference type="AlphaFoldDB" id="A0A401GAK2"/>
<reference evidence="2 3" key="1">
    <citation type="journal article" date="2018" name="Sci. Rep.">
        <title>Genome sequence of the cauliflower mushroom Sparassis crispa (Hanabiratake) and its association with beneficial usage.</title>
        <authorList>
            <person name="Kiyama R."/>
            <person name="Furutani Y."/>
            <person name="Kawaguchi K."/>
            <person name="Nakanishi T."/>
        </authorList>
    </citation>
    <scope>NUCLEOTIDE SEQUENCE [LARGE SCALE GENOMIC DNA]</scope>
</reference>
<feature type="compositionally biased region" description="Acidic residues" evidence="1">
    <location>
        <begin position="68"/>
        <end position="78"/>
    </location>
</feature>
<evidence type="ECO:0000313" key="2">
    <source>
        <dbReference type="EMBL" id="GBE79185.1"/>
    </source>
</evidence>
<feature type="compositionally biased region" description="Basic and acidic residues" evidence="1">
    <location>
        <begin position="209"/>
        <end position="233"/>
    </location>
</feature>
<feature type="region of interest" description="Disordered" evidence="1">
    <location>
        <begin position="1"/>
        <end position="39"/>
    </location>
</feature>
<comment type="caution">
    <text evidence="2">The sequence shown here is derived from an EMBL/GenBank/DDBJ whole genome shotgun (WGS) entry which is preliminary data.</text>
</comment>
<feature type="compositionally biased region" description="Polar residues" evidence="1">
    <location>
        <begin position="1"/>
        <end position="13"/>
    </location>
</feature>
<protein>
    <recommendedName>
        <fullName evidence="4">Chromatin target of PRMT1 protein C-terminal domain-containing protein</fullName>
    </recommendedName>
</protein>
<dbReference type="GO" id="GO:0005634">
    <property type="term" value="C:nucleus"/>
    <property type="evidence" value="ECO:0007669"/>
    <property type="project" value="TreeGrafter"/>
</dbReference>